<evidence type="ECO:0000256" key="2">
    <source>
        <dbReference type="ARBA" id="ARBA00004604"/>
    </source>
</evidence>
<dbReference type="GO" id="GO:0000178">
    <property type="term" value="C:exosome (RNase complex)"/>
    <property type="evidence" value="ECO:0007669"/>
    <property type="project" value="UniProtKB-KW"/>
</dbReference>
<evidence type="ECO:0000256" key="4">
    <source>
        <dbReference type="ARBA" id="ARBA00022490"/>
    </source>
</evidence>
<reference evidence="9 10" key="1">
    <citation type="journal article" date="2024" name="bioRxiv">
        <title>A reference genome for Trichogramma kaykai: A tiny desert-dwelling parasitoid wasp with competing sex-ratio distorters.</title>
        <authorList>
            <person name="Culotta J."/>
            <person name="Lindsey A.R."/>
        </authorList>
    </citation>
    <scope>NUCLEOTIDE SEQUENCE [LARGE SCALE GENOMIC DNA]</scope>
    <source>
        <strain evidence="9 10">KSX58</strain>
    </source>
</reference>
<evidence type="ECO:0000256" key="3">
    <source>
        <dbReference type="ARBA" id="ARBA00006678"/>
    </source>
</evidence>
<organism evidence="9 10">
    <name type="scientific">Trichogramma kaykai</name>
    <dbReference type="NCBI Taxonomy" id="54128"/>
    <lineage>
        <taxon>Eukaryota</taxon>
        <taxon>Metazoa</taxon>
        <taxon>Ecdysozoa</taxon>
        <taxon>Arthropoda</taxon>
        <taxon>Hexapoda</taxon>
        <taxon>Insecta</taxon>
        <taxon>Pterygota</taxon>
        <taxon>Neoptera</taxon>
        <taxon>Endopterygota</taxon>
        <taxon>Hymenoptera</taxon>
        <taxon>Apocrita</taxon>
        <taxon>Proctotrupomorpha</taxon>
        <taxon>Chalcidoidea</taxon>
        <taxon>Trichogrammatidae</taxon>
        <taxon>Trichogramma</taxon>
    </lineage>
</organism>
<protein>
    <recommendedName>
        <fullName evidence="6">Ribosomal RNA-processing protein 42</fullName>
    </recommendedName>
</protein>
<sequence>MSELVSLSLPEKTFILHGIDVNFRNDGRSRLDCRPIELQTKIMDQVNGSAKLKIDDTEILVGVKVEEDTPDENSPSEGKLEFFVDCSANANPIFEGKGGDELATEISDALSLAYKDVFDLTELCILPSKKCWKLYVDVLILACGGNLFDAVAAAVKAALYSTEIPQVKDAAVDGVEADIFVSDDIFNSVKLDVKNAPLLISLCKIGDNYVVDPTPEEEVCSSATVVVAVMPNGRTSGGLKTGYGSLMVETWRKAIQIAKKVGVQLNNEIMKALEEEEKLGPNRALFGFL</sequence>
<dbReference type="AlphaFoldDB" id="A0ABD2XF67"/>
<dbReference type="Proteomes" id="UP001627154">
    <property type="component" value="Unassembled WGS sequence"/>
</dbReference>
<dbReference type="Gene3D" id="3.30.230.70">
    <property type="entry name" value="GHMP Kinase, N-terminal domain"/>
    <property type="match status" value="1"/>
</dbReference>
<name>A0ABD2XF67_9HYME</name>
<evidence type="ECO:0000313" key="10">
    <source>
        <dbReference type="Proteomes" id="UP001627154"/>
    </source>
</evidence>
<dbReference type="InterPro" id="IPR027408">
    <property type="entry name" value="PNPase/RNase_PH_dom_sf"/>
</dbReference>
<dbReference type="PANTHER" id="PTHR11097:SF8">
    <property type="entry name" value="EXOSOME COMPLEX COMPONENT RRP42"/>
    <property type="match status" value="1"/>
</dbReference>
<dbReference type="InterPro" id="IPR020568">
    <property type="entry name" value="Ribosomal_Su5_D2-typ_SF"/>
</dbReference>
<evidence type="ECO:0000259" key="8">
    <source>
        <dbReference type="Pfam" id="PF03725"/>
    </source>
</evidence>
<dbReference type="SUPFAM" id="SSF54211">
    <property type="entry name" value="Ribosomal protein S5 domain 2-like"/>
    <property type="match status" value="1"/>
</dbReference>
<evidence type="ECO:0000256" key="1">
    <source>
        <dbReference type="ARBA" id="ARBA00004496"/>
    </source>
</evidence>
<dbReference type="GO" id="GO:0005737">
    <property type="term" value="C:cytoplasm"/>
    <property type="evidence" value="ECO:0007669"/>
    <property type="project" value="UniProtKB-SubCell"/>
</dbReference>
<keyword evidence="5" id="KW-0271">Exosome</keyword>
<dbReference type="InterPro" id="IPR015847">
    <property type="entry name" value="ExoRNase_PH_dom2"/>
</dbReference>
<proteinExistence type="inferred from homology"/>
<dbReference type="CDD" id="cd11367">
    <property type="entry name" value="RNase_PH_RRP42"/>
    <property type="match status" value="1"/>
</dbReference>
<comment type="subcellular location">
    <subcellularLocation>
        <location evidence="1">Cytoplasm</location>
    </subcellularLocation>
    <subcellularLocation>
        <location evidence="2">Nucleus</location>
        <location evidence="2">Nucleolus</location>
    </subcellularLocation>
</comment>
<dbReference type="Pfam" id="PF01138">
    <property type="entry name" value="RNase_PH"/>
    <property type="match status" value="1"/>
</dbReference>
<dbReference type="PANTHER" id="PTHR11097">
    <property type="entry name" value="EXOSOME COMPLEX EXONUCLEASE RIBOSOMAL RNA PROCESSING PROTEIN"/>
    <property type="match status" value="1"/>
</dbReference>
<dbReference type="SUPFAM" id="SSF55666">
    <property type="entry name" value="Ribonuclease PH domain 2-like"/>
    <property type="match status" value="1"/>
</dbReference>
<evidence type="ECO:0000256" key="5">
    <source>
        <dbReference type="ARBA" id="ARBA00022835"/>
    </source>
</evidence>
<dbReference type="InterPro" id="IPR036345">
    <property type="entry name" value="ExoRNase_PH_dom2_sf"/>
</dbReference>
<feature type="domain" description="Exoribonuclease phosphorolytic" evidence="8">
    <location>
        <begin position="197"/>
        <end position="260"/>
    </location>
</feature>
<feature type="domain" description="Exoribonuclease phosphorolytic" evidence="7">
    <location>
        <begin position="33"/>
        <end position="165"/>
    </location>
</feature>
<keyword evidence="10" id="KW-1185">Reference proteome</keyword>
<dbReference type="Pfam" id="PF03725">
    <property type="entry name" value="RNase_PH_C"/>
    <property type="match status" value="1"/>
</dbReference>
<keyword evidence="4" id="KW-0963">Cytoplasm</keyword>
<dbReference type="InterPro" id="IPR001247">
    <property type="entry name" value="ExoRNase_PH_dom1"/>
</dbReference>
<dbReference type="EMBL" id="JBJJXI010000028">
    <property type="protein sequence ID" value="KAL3403765.1"/>
    <property type="molecule type" value="Genomic_DNA"/>
</dbReference>
<evidence type="ECO:0000259" key="7">
    <source>
        <dbReference type="Pfam" id="PF01138"/>
    </source>
</evidence>
<comment type="similarity">
    <text evidence="3">Belongs to the RNase PH family.</text>
</comment>
<gene>
    <name evidence="9" type="ORF">TKK_003449</name>
</gene>
<accession>A0ABD2XF67</accession>
<evidence type="ECO:0000313" key="9">
    <source>
        <dbReference type="EMBL" id="KAL3403765.1"/>
    </source>
</evidence>
<evidence type="ECO:0000256" key="6">
    <source>
        <dbReference type="ARBA" id="ARBA00042523"/>
    </source>
</evidence>
<dbReference type="InterPro" id="IPR050590">
    <property type="entry name" value="Exosome_comp_Rrp42_subfam"/>
</dbReference>
<dbReference type="GO" id="GO:0005730">
    <property type="term" value="C:nucleolus"/>
    <property type="evidence" value="ECO:0007669"/>
    <property type="project" value="UniProtKB-SubCell"/>
</dbReference>
<comment type="caution">
    <text evidence="9">The sequence shown here is derived from an EMBL/GenBank/DDBJ whole genome shotgun (WGS) entry which is preliminary data.</text>
</comment>